<reference evidence="3 4" key="1">
    <citation type="journal article" date="2016" name="Nat. Commun.">
        <title>Thousands of microbial genomes shed light on interconnected biogeochemical processes in an aquifer system.</title>
        <authorList>
            <person name="Anantharaman K."/>
            <person name="Brown C.T."/>
            <person name="Hug L.A."/>
            <person name="Sharon I."/>
            <person name="Castelle C.J."/>
            <person name="Probst A.J."/>
            <person name="Thomas B.C."/>
            <person name="Singh A."/>
            <person name="Wilkins M.J."/>
            <person name="Karaoz U."/>
            <person name="Brodie E.L."/>
            <person name="Williams K.H."/>
            <person name="Hubbard S.S."/>
            <person name="Banfield J.F."/>
        </authorList>
    </citation>
    <scope>NUCLEOTIDE SEQUENCE [LARGE SCALE GENOMIC DNA]</scope>
</reference>
<dbReference type="PANTHER" id="PTHR47485">
    <property type="entry name" value="THYLAKOID LUMENAL 17.4 KDA PROTEIN, CHLOROPLASTIC"/>
    <property type="match status" value="1"/>
</dbReference>
<dbReference type="Gene3D" id="2.160.20.80">
    <property type="entry name" value="E3 ubiquitin-protein ligase SopA"/>
    <property type="match status" value="2"/>
</dbReference>
<evidence type="ECO:0000313" key="3">
    <source>
        <dbReference type="EMBL" id="OGH04878.1"/>
    </source>
</evidence>
<proteinExistence type="predicted"/>
<dbReference type="Proteomes" id="UP000177583">
    <property type="component" value="Unassembled WGS sequence"/>
</dbReference>
<dbReference type="PANTHER" id="PTHR47485:SF1">
    <property type="entry name" value="THYLAKOID LUMENAL 17.4 KDA PROTEIN, CHLOROPLASTIC"/>
    <property type="match status" value="1"/>
</dbReference>
<keyword evidence="2" id="KW-0732">Signal</keyword>
<evidence type="ECO:0000256" key="2">
    <source>
        <dbReference type="SAM" id="SignalP"/>
    </source>
</evidence>
<dbReference type="AlphaFoldDB" id="A0A1F6H3B6"/>
<evidence type="ECO:0000256" key="1">
    <source>
        <dbReference type="ARBA" id="ARBA00022737"/>
    </source>
</evidence>
<name>A0A1F6H3B6_9PROT</name>
<keyword evidence="1" id="KW-0677">Repeat</keyword>
<dbReference type="Pfam" id="PF00805">
    <property type="entry name" value="Pentapeptide"/>
    <property type="match status" value="1"/>
</dbReference>
<comment type="caution">
    <text evidence="3">The sequence shown here is derived from an EMBL/GenBank/DDBJ whole genome shotgun (WGS) entry which is preliminary data.</text>
</comment>
<sequence length="232" mass="25081">MKLSTLLFSLSLLLLLGACDNKAKQLLESKKCPGCNLTNGYFKNADLEGADLSKTNLLGSIFEGAKLKGANFEGAYLFNTTLMNADLSGVNFKDALLVAANLRNAQIDGADFTNTDVSGAIWIEGFRCQKGSIGICYKTALQKLNATNDCQECNLFQAQFEGRVFEGTNLEKAVLHKANLKNAQFKNTNLRFVNFKDAIVEGADFTGSRLEGATWVDGGECGDGSLGHCEKH</sequence>
<evidence type="ECO:0008006" key="5">
    <source>
        <dbReference type="Google" id="ProtNLM"/>
    </source>
</evidence>
<dbReference type="InterPro" id="IPR001646">
    <property type="entry name" value="5peptide_repeat"/>
</dbReference>
<feature type="chain" id="PRO_5009524907" description="Pentapeptide repeat-containing protein" evidence="2">
    <location>
        <begin position="24"/>
        <end position="232"/>
    </location>
</feature>
<protein>
    <recommendedName>
        <fullName evidence="5">Pentapeptide repeat-containing protein</fullName>
    </recommendedName>
</protein>
<organism evidence="3 4">
    <name type="scientific">Candidatus Lambdaproteobacteria bacterium RIFOXYD2_FULL_56_26</name>
    <dbReference type="NCBI Taxonomy" id="1817773"/>
    <lineage>
        <taxon>Bacteria</taxon>
        <taxon>Pseudomonadati</taxon>
        <taxon>Pseudomonadota</taxon>
        <taxon>Candidatus Lambdaproteobacteria</taxon>
    </lineage>
</organism>
<dbReference type="EMBL" id="MFNF01000001">
    <property type="protein sequence ID" value="OGH04878.1"/>
    <property type="molecule type" value="Genomic_DNA"/>
</dbReference>
<accession>A0A1F6H3B6</accession>
<gene>
    <name evidence="3" type="ORF">A2557_07825</name>
</gene>
<feature type="signal peptide" evidence="2">
    <location>
        <begin position="1"/>
        <end position="23"/>
    </location>
</feature>
<dbReference type="Pfam" id="PF13599">
    <property type="entry name" value="Pentapeptide_4"/>
    <property type="match status" value="1"/>
</dbReference>
<evidence type="ECO:0000313" key="4">
    <source>
        <dbReference type="Proteomes" id="UP000177583"/>
    </source>
</evidence>
<dbReference type="PROSITE" id="PS51257">
    <property type="entry name" value="PROKAR_LIPOPROTEIN"/>
    <property type="match status" value="1"/>
</dbReference>
<dbReference type="SUPFAM" id="SSF141571">
    <property type="entry name" value="Pentapeptide repeat-like"/>
    <property type="match status" value="2"/>
</dbReference>